<keyword evidence="2" id="KW-0732">Signal</keyword>
<protein>
    <recommendedName>
        <fullName evidence="5">Fibronectin type-III domain-containing protein</fullName>
    </recommendedName>
</protein>
<reference evidence="3 4" key="1">
    <citation type="submission" date="2019-02" db="EMBL/GenBank/DDBJ databases">
        <title>Genome sequencing of the rare red list fungi Hericium alpestre (H. flagellum).</title>
        <authorList>
            <person name="Buettner E."/>
            <person name="Kellner H."/>
        </authorList>
    </citation>
    <scope>NUCLEOTIDE SEQUENCE [LARGE SCALE GENOMIC DNA]</scope>
    <source>
        <strain evidence="3 4">DSM 108284</strain>
    </source>
</reference>
<feature type="compositionally biased region" description="Low complexity" evidence="1">
    <location>
        <begin position="94"/>
        <end position="152"/>
    </location>
</feature>
<dbReference type="STRING" id="135208.A0A4Y9ZWQ4"/>
<dbReference type="Proteomes" id="UP000298061">
    <property type="component" value="Unassembled WGS sequence"/>
</dbReference>
<evidence type="ECO:0008006" key="5">
    <source>
        <dbReference type="Google" id="ProtNLM"/>
    </source>
</evidence>
<sequence length="175" mass="17354">MKTFTVIAALAAVVPAVVGQQLTVNTPANVVQCEPVQITWSSTTPPYYLSFVPANQPTAPAIKQFPPQQETSYTWLVDLQANTNFCINTSVNEGPTGSSGSSDSSPSNTSGGSSPTSGSNPTSGGSSASKSSSASASPSASPTASGNSNSAARVGSSSTAFGIAAIMGLVGAALF</sequence>
<evidence type="ECO:0000256" key="2">
    <source>
        <dbReference type="SAM" id="SignalP"/>
    </source>
</evidence>
<proteinExistence type="predicted"/>
<evidence type="ECO:0000313" key="3">
    <source>
        <dbReference type="EMBL" id="TFY77918.1"/>
    </source>
</evidence>
<dbReference type="PANTHER" id="PTHR37487">
    <property type="entry name" value="CHROMOSOME 1, WHOLE GENOME SHOTGUN SEQUENCE"/>
    <property type="match status" value="1"/>
</dbReference>
<feature type="chain" id="PRO_5021260337" description="Fibronectin type-III domain-containing protein" evidence="2">
    <location>
        <begin position="20"/>
        <end position="175"/>
    </location>
</feature>
<evidence type="ECO:0000256" key="1">
    <source>
        <dbReference type="SAM" id="MobiDB-lite"/>
    </source>
</evidence>
<feature type="signal peptide" evidence="2">
    <location>
        <begin position="1"/>
        <end position="19"/>
    </location>
</feature>
<evidence type="ECO:0000313" key="4">
    <source>
        <dbReference type="Proteomes" id="UP000298061"/>
    </source>
</evidence>
<comment type="caution">
    <text evidence="3">The sequence shown here is derived from an EMBL/GenBank/DDBJ whole genome shotgun (WGS) entry which is preliminary data.</text>
</comment>
<name>A0A4Y9ZWQ4_9AGAM</name>
<dbReference type="AlphaFoldDB" id="A0A4Y9ZWQ4"/>
<feature type="region of interest" description="Disordered" evidence="1">
    <location>
        <begin position="88"/>
        <end position="154"/>
    </location>
</feature>
<dbReference type="OrthoDB" id="3362246at2759"/>
<dbReference type="EMBL" id="SFCI01000793">
    <property type="protein sequence ID" value="TFY77918.1"/>
    <property type="molecule type" value="Genomic_DNA"/>
</dbReference>
<accession>A0A4Y9ZWQ4</accession>
<gene>
    <name evidence="3" type="ORF">EWM64_g6098</name>
</gene>
<organism evidence="3 4">
    <name type="scientific">Hericium alpestre</name>
    <dbReference type="NCBI Taxonomy" id="135208"/>
    <lineage>
        <taxon>Eukaryota</taxon>
        <taxon>Fungi</taxon>
        <taxon>Dikarya</taxon>
        <taxon>Basidiomycota</taxon>
        <taxon>Agaricomycotina</taxon>
        <taxon>Agaricomycetes</taxon>
        <taxon>Russulales</taxon>
        <taxon>Hericiaceae</taxon>
        <taxon>Hericium</taxon>
    </lineage>
</organism>
<keyword evidence="4" id="KW-1185">Reference proteome</keyword>
<dbReference type="PANTHER" id="PTHR37487:SF2">
    <property type="entry name" value="EXPRESSED PROTEIN"/>
    <property type="match status" value="1"/>
</dbReference>